<reference evidence="2 3" key="1">
    <citation type="submission" date="2015-11" db="EMBL/GenBank/DDBJ databases">
        <title>Genome sequence of Pyrodictium occultum PL-19, a marine hyperthermophilic archaeon isolated from Volcano, Italy.</title>
        <authorList>
            <person name="Utturkar S."/>
            <person name="Huber H."/>
            <person name="Leptihn S."/>
            <person name="Brown S."/>
            <person name="Stetter K.O."/>
            <person name="Podar M."/>
        </authorList>
    </citation>
    <scope>NUCLEOTIDE SEQUENCE [LARGE SCALE GENOMIC DNA]</scope>
    <source>
        <strain evidence="2 3">PL-19</strain>
    </source>
</reference>
<feature type="transmembrane region" description="Helical" evidence="1">
    <location>
        <begin position="12"/>
        <end position="29"/>
    </location>
</feature>
<dbReference type="AlphaFoldDB" id="A0A0V8RV24"/>
<evidence type="ECO:0008006" key="4">
    <source>
        <dbReference type="Google" id="ProtNLM"/>
    </source>
</evidence>
<protein>
    <recommendedName>
        <fullName evidence="4">Major facilitator superfamily (MFS) profile domain-containing protein</fullName>
    </recommendedName>
</protein>
<dbReference type="SUPFAM" id="SSF103473">
    <property type="entry name" value="MFS general substrate transporter"/>
    <property type="match status" value="1"/>
</dbReference>
<feature type="transmembrane region" description="Helical" evidence="1">
    <location>
        <begin position="35"/>
        <end position="61"/>
    </location>
</feature>
<gene>
    <name evidence="2" type="ORF">CF15_03225</name>
</gene>
<keyword evidence="1" id="KW-0812">Transmembrane</keyword>
<evidence type="ECO:0000313" key="3">
    <source>
        <dbReference type="Proteomes" id="UP000053352"/>
    </source>
</evidence>
<evidence type="ECO:0000256" key="1">
    <source>
        <dbReference type="SAM" id="Phobius"/>
    </source>
</evidence>
<keyword evidence="1" id="KW-1133">Transmembrane helix</keyword>
<dbReference type="Gene3D" id="1.20.1250.20">
    <property type="entry name" value="MFS general substrate transporter like domains"/>
    <property type="match status" value="1"/>
</dbReference>
<keyword evidence="1" id="KW-0472">Membrane</keyword>
<keyword evidence="3" id="KW-1185">Reference proteome</keyword>
<dbReference type="Proteomes" id="UP000053352">
    <property type="component" value="Unassembled WGS sequence"/>
</dbReference>
<evidence type="ECO:0000313" key="2">
    <source>
        <dbReference type="EMBL" id="KSW11826.1"/>
    </source>
</evidence>
<name>A0A0V8RV24_PYROC</name>
<dbReference type="EMBL" id="LNTB01000001">
    <property type="protein sequence ID" value="KSW11826.1"/>
    <property type="molecule type" value="Genomic_DNA"/>
</dbReference>
<dbReference type="RefSeq" id="WP_058370504.1">
    <property type="nucleotide sequence ID" value="NZ_LNTB01000001.1"/>
</dbReference>
<proteinExistence type="predicted"/>
<dbReference type="InterPro" id="IPR036259">
    <property type="entry name" value="MFS_trans_sf"/>
</dbReference>
<organism evidence="2 3">
    <name type="scientific">Pyrodictium occultum</name>
    <dbReference type="NCBI Taxonomy" id="2309"/>
    <lineage>
        <taxon>Archaea</taxon>
        <taxon>Thermoproteota</taxon>
        <taxon>Thermoprotei</taxon>
        <taxon>Desulfurococcales</taxon>
        <taxon>Pyrodictiaceae</taxon>
        <taxon>Pyrodictium</taxon>
    </lineage>
</organism>
<comment type="caution">
    <text evidence="2">The sequence shown here is derived from an EMBL/GenBank/DDBJ whole genome shotgun (WGS) entry which is preliminary data.</text>
</comment>
<accession>A0A0V8RV24</accession>
<sequence>MVDRLGVRRAMFLSEAGFMASLSLVAVLLRPSSWLPVVIAVAVADAFAFSGFVAAANKLLMYTRNVGVEAGRLNMATSVASVATVYAAGVLYGHSPLLVPVLALALHASAAAALGAAGRGAARELAVELLQGHS</sequence>